<dbReference type="EMBL" id="FTMX01000003">
    <property type="protein sequence ID" value="SIR37946.1"/>
    <property type="molecule type" value="Genomic_DNA"/>
</dbReference>
<dbReference type="Proteomes" id="UP000185829">
    <property type="component" value="Unassembled WGS sequence"/>
</dbReference>
<comment type="caution">
    <text evidence="2">The sequence shown here is derived from an EMBL/GenBank/DDBJ whole genome shotgun (WGS) entry which is preliminary data.</text>
</comment>
<keyword evidence="1" id="KW-1133">Transmembrane helix</keyword>
<evidence type="ECO:0000313" key="3">
    <source>
        <dbReference type="Proteomes" id="UP000185829"/>
    </source>
</evidence>
<protein>
    <submittedName>
        <fullName evidence="2">Uncharacterized protein</fullName>
    </submittedName>
</protein>
<name>A0A9X8WKT8_9BACI</name>
<dbReference type="AlphaFoldDB" id="A0A9X8WKT8"/>
<accession>A0A9X8WKT8</accession>
<dbReference type="RefSeq" id="WP_076368420.1">
    <property type="nucleotide sequence ID" value="NZ_FTMX01000003.1"/>
</dbReference>
<feature type="transmembrane region" description="Helical" evidence="1">
    <location>
        <begin position="6"/>
        <end position="25"/>
    </location>
</feature>
<evidence type="ECO:0000256" key="1">
    <source>
        <dbReference type="SAM" id="Phobius"/>
    </source>
</evidence>
<evidence type="ECO:0000313" key="2">
    <source>
        <dbReference type="EMBL" id="SIR37946.1"/>
    </source>
</evidence>
<keyword evidence="1" id="KW-0472">Membrane</keyword>
<reference evidence="2 3" key="1">
    <citation type="submission" date="2017-01" db="EMBL/GenBank/DDBJ databases">
        <authorList>
            <person name="Varghese N."/>
            <person name="Submissions S."/>
        </authorList>
    </citation>
    <scope>NUCLEOTIDE SEQUENCE [LARGE SCALE GENOMIC DNA]</scope>
    <source>
        <strain evidence="2 3">RUG2-6</strain>
    </source>
</reference>
<organism evidence="2 3">
    <name type="scientific">Peribacillus simplex</name>
    <dbReference type="NCBI Taxonomy" id="1478"/>
    <lineage>
        <taxon>Bacteria</taxon>
        <taxon>Bacillati</taxon>
        <taxon>Bacillota</taxon>
        <taxon>Bacilli</taxon>
        <taxon>Bacillales</taxon>
        <taxon>Bacillaceae</taxon>
        <taxon>Peribacillus</taxon>
    </lineage>
</organism>
<proteinExistence type="predicted"/>
<gene>
    <name evidence="2" type="ORF">SAMN05878482_103478</name>
</gene>
<sequence length="211" mass="25341">MEWIYKYFSLTAVIAGLGFLIKYLIQRKIDSYFNTKLEDHKQELTVMSEKVKYDISKKLFDFEAYATKKHIVYPELYQHVFSISIEITELLAVAEVRYSWEPDTIHDLTKLSKEQETELWDKLTDLLINCRKSLMYFEENELFLSQEISDQVREIFVDLNTLLTNLFEDHVYDKPTVSKESRLIQNKIIRLKKEFHKELSYSHYEENEVKV</sequence>
<keyword evidence="1" id="KW-0812">Transmembrane</keyword>